<proteinExistence type="predicted"/>
<dbReference type="EMBL" id="JACOPO010000008">
    <property type="protein sequence ID" value="MBC5723419.1"/>
    <property type="molecule type" value="Genomic_DNA"/>
</dbReference>
<dbReference type="AlphaFoldDB" id="A0A8J6J2W1"/>
<sequence length="71" mass="7804">MESHEVKIKTEFIKLQDLLKFAGAVETGGDAKLIIQEGRVTVNGEVCEMRGKKLRPGDRAAIDHALELVVT</sequence>
<reference evidence="2" key="1">
    <citation type="submission" date="2020-08" db="EMBL/GenBank/DDBJ databases">
        <title>Genome public.</title>
        <authorList>
            <person name="Liu C."/>
            <person name="Sun Q."/>
        </authorList>
    </citation>
    <scope>NUCLEOTIDE SEQUENCE</scope>
    <source>
        <strain evidence="2">NSJ-23</strain>
    </source>
</reference>
<dbReference type="CDD" id="cd00165">
    <property type="entry name" value="S4"/>
    <property type="match status" value="1"/>
</dbReference>
<dbReference type="PROSITE" id="PS50889">
    <property type="entry name" value="S4"/>
    <property type="match status" value="1"/>
</dbReference>
<evidence type="ECO:0000313" key="3">
    <source>
        <dbReference type="Proteomes" id="UP000628736"/>
    </source>
</evidence>
<dbReference type="GO" id="GO:0003723">
    <property type="term" value="F:RNA binding"/>
    <property type="evidence" value="ECO:0007669"/>
    <property type="project" value="UniProtKB-KW"/>
</dbReference>
<comment type="caution">
    <text evidence="2">The sequence shown here is derived from an EMBL/GenBank/DDBJ whole genome shotgun (WGS) entry which is preliminary data.</text>
</comment>
<dbReference type="Pfam" id="PF13275">
    <property type="entry name" value="S4_2"/>
    <property type="match status" value="1"/>
</dbReference>
<evidence type="ECO:0000313" key="2">
    <source>
        <dbReference type="EMBL" id="MBC5723419.1"/>
    </source>
</evidence>
<dbReference type="InterPro" id="IPR036986">
    <property type="entry name" value="S4_RNA-bd_sf"/>
</dbReference>
<name>A0A8J6J2W1_9FIRM</name>
<dbReference type="Gene3D" id="3.10.290.10">
    <property type="entry name" value="RNA-binding S4 domain"/>
    <property type="match status" value="1"/>
</dbReference>
<gene>
    <name evidence="2" type="ORF">H8S11_11420</name>
</gene>
<keyword evidence="3" id="KW-1185">Reference proteome</keyword>
<keyword evidence="1" id="KW-0694">RNA-binding</keyword>
<accession>A0A8J6J2W1</accession>
<dbReference type="RefSeq" id="WP_147572519.1">
    <property type="nucleotide sequence ID" value="NZ_JACOPO010000008.1"/>
</dbReference>
<dbReference type="Proteomes" id="UP000628736">
    <property type="component" value="Unassembled WGS sequence"/>
</dbReference>
<protein>
    <submittedName>
        <fullName evidence="2">RNA-binding S4 domain-containing protein</fullName>
    </submittedName>
</protein>
<organism evidence="2 3">
    <name type="scientific">Flintibacter hominis</name>
    <dbReference type="NCBI Taxonomy" id="2763048"/>
    <lineage>
        <taxon>Bacteria</taxon>
        <taxon>Bacillati</taxon>
        <taxon>Bacillota</taxon>
        <taxon>Clostridia</taxon>
        <taxon>Eubacteriales</taxon>
        <taxon>Flintibacter</taxon>
    </lineage>
</organism>
<dbReference type="SUPFAM" id="SSF55174">
    <property type="entry name" value="Alpha-L RNA-binding motif"/>
    <property type="match status" value="1"/>
</dbReference>
<evidence type="ECO:0000256" key="1">
    <source>
        <dbReference type="PROSITE-ProRule" id="PRU00182"/>
    </source>
</evidence>